<dbReference type="STRING" id="192904.SAMN04488514_101496"/>
<dbReference type="GO" id="GO:0052689">
    <property type="term" value="F:carboxylic ester hydrolase activity"/>
    <property type="evidence" value="ECO:0007669"/>
    <property type="project" value="UniProtKB-KW"/>
</dbReference>
<dbReference type="Gene3D" id="3.40.50.1820">
    <property type="entry name" value="alpha/beta hydrolase"/>
    <property type="match status" value="2"/>
</dbReference>
<reference evidence="6 7" key="1">
    <citation type="submission" date="2016-10" db="EMBL/GenBank/DDBJ databases">
        <authorList>
            <person name="de Groot N.N."/>
        </authorList>
    </citation>
    <scope>NUCLEOTIDE SEQUENCE [LARGE SCALE GENOMIC DNA]</scope>
    <source>
        <strain evidence="6 7">DSM 19886</strain>
    </source>
</reference>
<name>A0A1G9JD92_9FLAO</name>
<organism evidence="6 7">
    <name type="scientific">Kriegella aquimaris</name>
    <dbReference type="NCBI Taxonomy" id="192904"/>
    <lineage>
        <taxon>Bacteria</taxon>
        <taxon>Pseudomonadati</taxon>
        <taxon>Bacteroidota</taxon>
        <taxon>Flavobacteriia</taxon>
        <taxon>Flavobacteriales</taxon>
        <taxon>Flavobacteriaceae</taxon>
        <taxon>Kriegella</taxon>
    </lineage>
</organism>
<dbReference type="InterPro" id="IPR050261">
    <property type="entry name" value="FrsA_esterase"/>
</dbReference>
<keyword evidence="7" id="KW-1185">Reference proteome</keyword>
<feature type="domain" description="Serine aminopeptidase S33" evidence="4">
    <location>
        <begin position="496"/>
        <end position="663"/>
    </location>
</feature>
<keyword evidence="3 6" id="KW-0378">Hydrolase</keyword>
<dbReference type="RefSeq" id="WP_089884898.1">
    <property type="nucleotide sequence ID" value="NZ_FNGV01000001.1"/>
</dbReference>
<evidence type="ECO:0000259" key="4">
    <source>
        <dbReference type="Pfam" id="PF12146"/>
    </source>
</evidence>
<accession>A0A1G9JD92</accession>
<dbReference type="PANTHER" id="PTHR22946">
    <property type="entry name" value="DIENELACTONE HYDROLASE DOMAIN-CONTAINING PROTEIN-RELATED"/>
    <property type="match status" value="1"/>
</dbReference>
<dbReference type="InterPro" id="IPR029058">
    <property type="entry name" value="AB_hydrolase_fold"/>
</dbReference>
<dbReference type="Proteomes" id="UP000199440">
    <property type="component" value="Unassembled WGS sequence"/>
</dbReference>
<dbReference type="OrthoDB" id="9809261at2"/>
<dbReference type="AlphaFoldDB" id="A0A1G9JD92"/>
<protein>
    <submittedName>
        <fullName evidence="6">Alpha/beta hydrolase family protein</fullName>
    </submittedName>
</protein>
<evidence type="ECO:0000259" key="5">
    <source>
        <dbReference type="Pfam" id="PF22244"/>
    </source>
</evidence>
<evidence type="ECO:0000256" key="1">
    <source>
        <dbReference type="ARBA" id="ARBA00022487"/>
    </source>
</evidence>
<dbReference type="Pfam" id="PF12146">
    <property type="entry name" value="Hydrolase_4"/>
    <property type="match status" value="1"/>
</dbReference>
<keyword evidence="1" id="KW-0719">Serine esterase</keyword>
<dbReference type="EMBL" id="FNGV01000001">
    <property type="protein sequence ID" value="SDL35103.1"/>
    <property type="molecule type" value="Genomic_DNA"/>
</dbReference>
<evidence type="ECO:0000256" key="2">
    <source>
        <dbReference type="ARBA" id="ARBA00022729"/>
    </source>
</evidence>
<dbReference type="InterPro" id="IPR054579">
    <property type="entry name" value="GCE-like_dom"/>
</dbReference>
<dbReference type="PANTHER" id="PTHR22946:SF9">
    <property type="entry name" value="POLYKETIDE TRANSFERASE AF380"/>
    <property type="match status" value="1"/>
</dbReference>
<evidence type="ECO:0000256" key="3">
    <source>
        <dbReference type="ARBA" id="ARBA00022801"/>
    </source>
</evidence>
<dbReference type="InterPro" id="IPR022742">
    <property type="entry name" value="Hydrolase_4"/>
</dbReference>
<proteinExistence type="predicted"/>
<evidence type="ECO:0000313" key="6">
    <source>
        <dbReference type="EMBL" id="SDL35103.1"/>
    </source>
</evidence>
<feature type="domain" description="4-O-methyl-glucuronoyl methylesterase-like" evidence="5">
    <location>
        <begin position="178"/>
        <end position="340"/>
    </location>
</feature>
<sequence>MNRLSISDNKYIGFLFFVLLVFSVSEIYTQNYQKADLPDAMTFLNGKKVKSVNDFLKRKEEIRNLWCDYYIGHFPKEVPKLLSAEVIKTVKHEDGSTRKRIVLTFDTPNKKSFEIAVWEPNTINKTATPLFLTQPRYYQIQWAEEAVKRGYVTCLYPGLDTHHSEDDFSNYQNIWKIFKDEYPDAGWASSLGIQAWLASRTLDYFLDKKNGYAIDTAAVGIAGHSRYGKQSIYAAAFDERFKSVIARSSGTPTATSYRFASRQTFMESVSDSDCPKDWVLDELSDYYGRENELPIEGNSLLAAIAPRHLMLHTALNDGSDPTFGVERSYLNAKKAYQFLGVEHNIQLSYRAGNHNPITEAHTDHMFDFFDMSFGRGTAKREDFPEVLHHDFDWGEWQSKQRKEDMELSKNTSLKEKINWMLGEQPEAIPDVKEYHIIKDEDLPLHAEFRDRWMPGNENLKRVPFAFGDKMQGNIIYVDGLKKYKGTVIWLHPWNYSHGSNESYGVEGTTVYYRLALEGYKVVMYDQFGFGDHLTHAFDFYKKHPHWSLLGRAVSDVSKVLDYLVAGKGISAAPVPKTDASKIYVFGFSYGAMVGLYAAALDNRITGVASFSGFTPMRTDTDAKPTGGIRKYWQWHHVLPKLGLYHNREQEIPYDYDDVIKLIAPRNCLIYSPTRDRFSDIDDLKECIEKIKNTGGTGFQFISPDDVCRFQKDQHEVLIEWLGKL</sequence>
<gene>
    <name evidence="6" type="ORF">SAMN04488514_101496</name>
</gene>
<evidence type="ECO:0000313" key="7">
    <source>
        <dbReference type="Proteomes" id="UP000199440"/>
    </source>
</evidence>
<keyword evidence="2" id="KW-0732">Signal</keyword>
<dbReference type="SUPFAM" id="SSF53474">
    <property type="entry name" value="alpha/beta-Hydrolases"/>
    <property type="match status" value="2"/>
</dbReference>
<dbReference type="Pfam" id="PF22244">
    <property type="entry name" value="GCE_fung"/>
    <property type="match status" value="1"/>
</dbReference>